<evidence type="ECO:0000313" key="1">
    <source>
        <dbReference type="EMBL" id="KAB2109959.1"/>
    </source>
</evidence>
<reference evidence="1 2" key="1">
    <citation type="journal article" date="2019" name="bioRxiv">
        <title>Genomics, evolutionary history and diagnostics of the Alternaria alternata species group including apple and Asian pear pathotypes.</title>
        <authorList>
            <person name="Armitage A.D."/>
            <person name="Cockerton H.M."/>
            <person name="Sreenivasaprasad S."/>
            <person name="Woodhall J.W."/>
            <person name="Lane C.R."/>
            <person name="Harrison R.J."/>
            <person name="Clarkson J.P."/>
        </authorList>
    </citation>
    <scope>NUCLEOTIDE SEQUENCE [LARGE SCALE GENOMIC DNA]</scope>
    <source>
        <strain evidence="1 2">FERA 650</strain>
    </source>
</reference>
<gene>
    <name evidence="1" type="ORF">AG0111_0g1984</name>
</gene>
<evidence type="ECO:0000313" key="2">
    <source>
        <dbReference type="Proteomes" id="UP000293547"/>
    </source>
</evidence>
<dbReference type="Proteomes" id="UP000293547">
    <property type="component" value="Unassembled WGS sequence"/>
</dbReference>
<organism evidence="1 2">
    <name type="scientific">Alternaria gaisen</name>
    <dbReference type="NCBI Taxonomy" id="167740"/>
    <lineage>
        <taxon>Eukaryota</taxon>
        <taxon>Fungi</taxon>
        <taxon>Dikarya</taxon>
        <taxon>Ascomycota</taxon>
        <taxon>Pezizomycotina</taxon>
        <taxon>Dothideomycetes</taxon>
        <taxon>Pleosporomycetidae</taxon>
        <taxon>Pleosporales</taxon>
        <taxon>Pleosporineae</taxon>
        <taxon>Pleosporaceae</taxon>
        <taxon>Alternaria</taxon>
        <taxon>Alternaria sect. Alternaria</taxon>
    </lineage>
</organism>
<name>A0ACB6G028_9PLEO</name>
<proteinExistence type="predicted"/>
<accession>A0ACB6G028</accession>
<dbReference type="EMBL" id="PDWZ02000001">
    <property type="protein sequence ID" value="KAB2109959.1"/>
    <property type="molecule type" value="Genomic_DNA"/>
</dbReference>
<comment type="caution">
    <text evidence="1">The sequence shown here is derived from an EMBL/GenBank/DDBJ whole genome shotgun (WGS) entry which is preliminary data.</text>
</comment>
<protein>
    <submittedName>
        <fullName evidence="1">Uncharacterized protein</fullName>
    </submittedName>
</protein>
<keyword evidence="2" id="KW-1185">Reference proteome</keyword>
<sequence length="432" mass="49805">MATQGHLLWRYDHWEKEPSKLKAHDTHVLLSIYEDSSEVRVDKEAIRDDNIPKMCERTVLQPPDTKWSLHLLVTHDDDPREYDVPVPYSLDAVKALYSYWNIPYNYVPRCTSLDTMSMSFSPVILNSAWKGITLDFQYIMSVLTYDTANKRAFGVCLSRRARALERVMQRLEQLPSFASHPLFAPVIMAALVIHDIRVETTDSFSHCTKVQDELGYWSTESEESANEVLDLTRIPQSLNKLAVYIANLEYESFCMVQALSCLREQLKTWPNELCPGVSIELQEQVKFLEHCTTISLATCKSGKENAQSMVQTMYAMLQQRDNQLNHRYGADMRLITAITLIFLPGTFVATFFSTTFWDFSPDNKGTKVTYWVYLYFIVTIGLTLLVLIVWRKFSVLKRLAANMVQVMHRIPLLGKLIKKKRVDDEELGKKGD</sequence>